<evidence type="ECO:0000256" key="3">
    <source>
        <dbReference type="ARBA" id="ARBA00023098"/>
    </source>
</evidence>
<accession>A0ABY9HY96</accession>
<keyword evidence="5" id="KW-1185">Reference proteome</keyword>
<gene>
    <name evidence="4" type="ORF">P8A22_05760</name>
</gene>
<keyword evidence="1" id="KW-0378">Hydrolase</keyword>
<keyword evidence="3" id="KW-0443">Lipid metabolism</keyword>
<dbReference type="PANTHER" id="PTHR10272:SF0">
    <property type="entry name" value="PLATELET-ACTIVATING FACTOR ACETYLHYDROLASE"/>
    <property type="match status" value="1"/>
</dbReference>
<dbReference type="InterPro" id="IPR006311">
    <property type="entry name" value="TAT_signal"/>
</dbReference>
<keyword evidence="2" id="KW-0442">Lipid degradation</keyword>
<dbReference type="Proteomes" id="UP001229952">
    <property type="component" value="Chromosome"/>
</dbReference>
<protein>
    <submittedName>
        <fullName evidence="4">Lipase</fullName>
    </submittedName>
</protein>
<evidence type="ECO:0000313" key="5">
    <source>
        <dbReference type="Proteomes" id="UP001229952"/>
    </source>
</evidence>
<evidence type="ECO:0000256" key="2">
    <source>
        <dbReference type="ARBA" id="ARBA00022963"/>
    </source>
</evidence>
<dbReference type="EMBL" id="CP120992">
    <property type="protein sequence ID" value="WLQ39561.1"/>
    <property type="molecule type" value="Genomic_DNA"/>
</dbReference>
<dbReference type="Gene3D" id="3.40.50.1820">
    <property type="entry name" value="alpha/beta hydrolase"/>
    <property type="match status" value="1"/>
</dbReference>
<dbReference type="Pfam" id="PF03403">
    <property type="entry name" value="PAF-AH_p_II"/>
    <property type="match status" value="1"/>
</dbReference>
<sequence length="417" mass="45332">MRDISRRSVLAAAGTAGLVLATSGVVRADGRLSGGAPAVRIEPTDHGSGKGRVRLALPAPTGPRRIGTTSVHLIDRSRRDPWTSPAAPRELMISLWYPASGSHGCRRAPWLPPAATKVYRRQVGQDLRTPMDNVDFPVTHAWQNAPVEVRRHGHPVILFSPGYNTMRAMGTALVEDLAAHGYLVVTIDHTHEAPVVGFPGGRVELGRNPDRTAALRVRQDDTRFVLNELELLNAGRNPDAGGRRLPRGLRGSLDLSKTGMFGHSIGGDTAAGAMAQDRRILAGADLDGSINGIVADTGLDRPFLLMSNAGHGRYNDPSWVKFWSHLRGWHLELRLRHSGHQTFTDMSPLAQQLEKALPLPPETVAALTESIGTIGADRAVAAERAYLRAFFDLHLRGRDGHLLAGPSRRYPDIEFIH</sequence>
<dbReference type="PROSITE" id="PS51318">
    <property type="entry name" value="TAT"/>
    <property type="match status" value="1"/>
</dbReference>
<name>A0ABY9HY96_9ACTN</name>
<proteinExistence type="predicted"/>
<evidence type="ECO:0000313" key="4">
    <source>
        <dbReference type="EMBL" id="WLQ39561.1"/>
    </source>
</evidence>
<dbReference type="RefSeq" id="WP_306086142.1">
    <property type="nucleotide sequence ID" value="NZ_CP120992.1"/>
</dbReference>
<organism evidence="4 5">
    <name type="scientific">Streptomyces laculatispora</name>
    <dbReference type="NCBI Taxonomy" id="887464"/>
    <lineage>
        <taxon>Bacteria</taxon>
        <taxon>Bacillati</taxon>
        <taxon>Actinomycetota</taxon>
        <taxon>Actinomycetes</taxon>
        <taxon>Kitasatosporales</taxon>
        <taxon>Streptomycetaceae</taxon>
        <taxon>Streptomyces</taxon>
    </lineage>
</organism>
<dbReference type="PANTHER" id="PTHR10272">
    <property type="entry name" value="PLATELET-ACTIVATING FACTOR ACETYLHYDROLASE"/>
    <property type="match status" value="1"/>
</dbReference>
<dbReference type="InterPro" id="IPR029058">
    <property type="entry name" value="AB_hydrolase_fold"/>
</dbReference>
<evidence type="ECO:0000256" key="1">
    <source>
        <dbReference type="ARBA" id="ARBA00022801"/>
    </source>
</evidence>
<dbReference type="SUPFAM" id="SSF53474">
    <property type="entry name" value="alpha/beta-Hydrolases"/>
    <property type="match status" value="1"/>
</dbReference>
<reference evidence="4 5" key="1">
    <citation type="submission" date="2023-03" db="EMBL/GenBank/DDBJ databases">
        <title>Isolation and description of six Streptomyces strains from soil environments, able to metabolize different microbial glucans.</title>
        <authorList>
            <person name="Widen T."/>
            <person name="Larsbrink J."/>
        </authorList>
    </citation>
    <scope>NUCLEOTIDE SEQUENCE [LARGE SCALE GENOMIC DNA]</scope>
    <source>
        <strain evidence="4 5">Mut2</strain>
    </source>
</reference>